<feature type="transmembrane region" description="Helical" evidence="1">
    <location>
        <begin position="96"/>
        <end position="116"/>
    </location>
</feature>
<gene>
    <name evidence="2" type="ORF">DIZ79_15115</name>
</gene>
<protein>
    <submittedName>
        <fullName evidence="2">Uncharacterized protein</fullName>
    </submittedName>
</protein>
<dbReference type="Proteomes" id="UP000255508">
    <property type="component" value="Unassembled WGS sequence"/>
</dbReference>
<keyword evidence="1" id="KW-0472">Membrane</keyword>
<evidence type="ECO:0000256" key="1">
    <source>
        <dbReference type="SAM" id="Phobius"/>
    </source>
</evidence>
<keyword evidence="1" id="KW-0812">Transmembrane</keyword>
<feature type="transmembrane region" description="Helical" evidence="1">
    <location>
        <begin position="72"/>
        <end position="90"/>
    </location>
</feature>
<evidence type="ECO:0000313" key="2">
    <source>
        <dbReference type="EMBL" id="RDH87994.1"/>
    </source>
</evidence>
<evidence type="ECO:0000313" key="3">
    <source>
        <dbReference type="Proteomes" id="UP000255508"/>
    </source>
</evidence>
<proteinExistence type="predicted"/>
<organism evidence="2 3">
    <name type="scientific">endosymbiont of Lamellibrachia luymesi</name>
    <dbReference type="NCBI Taxonomy" id="2200907"/>
    <lineage>
        <taxon>Bacteria</taxon>
        <taxon>Pseudomonadati</taxon>
        <taxon>Pseudomonadota</taxon>
        <taxon>Gammaproteobacteria</taxon>
        <taxon>sulfur-oxidizing symbionts</taxon>
    </lineage>
</organism>
<reference evidence="2 3" key="1">
    <citation type="journal article" date="2018" name="ISME J.">
        <title>Endosymbiont genomes yield clues of tubeworm success.</title>
        <authorList>
            <person name="Li Y."/>
            <person name="Liles M.R."/>
            <person name="Halanych K.M."/>
        </authorList>
    </citation>
    <scope>NUCLEOTIDE SEQUENCE [LARGE SCALE GENOMIC DNA]</scope>
    <source>
        <strain evidence="2">A1422</strain>
    </source>
</reference>
<dbReference type="EMBL" id="QFXD01000262">
    <property type="protein sequence ID" value="RDH87994.1"/>
    <property type="molecule type" value="Genomic_DNA"/>
</dbReference>
<keyword evidence="1" id="KW-1133">Transmembrane helix</keyword>
<feature type="transmembrane region" description="Helical" evidence="1">
    <location>
        <begin position="42"/>
        <end position="60"/>
    </location>
</feature>
<accession>A0A370DSH1</accession>
<dbReference type="AlphaFoldDB" id="A0A370DSH1"/>
<comment type="caution">
    <text evidence="2">The sequence shown here is derived from an EMBL/GenBank/DDBJ whole genome shotgun (WGS) entry which is preliminary data.</text>
</comment>
<sequence length="158" mass="17483">MNLIRLATISSLAYLLPLTLWLTAQLELDDWAAARVTTLFDQAVHITLIAQIIGVILLFFKPVESSRQNDIMAMALILFFPLPLLTLSWLSGSLEIIPIALGSVVVTLTGLTAFSIRQGLSHILPNPAGREGMIGALQIALLILLWQSRQVWWRWAGL</sequence>
<name>A0A370DSH1_9GAMM</name>